<keyword evidence="2" id="KW-1185">Reference proteome</keyword>
<protein>
    <submittedName>
        <fullName evidence="1">TolC family protein</fullName>
    </submittedName>
</protein>
<gene>
    <name evidence="1" type="ORF">HHS34_009135</name>
</gene>
<accession>A0ACD5HK06</accession>
<sequence>MLILFVTATACGAPLTLPEAENIALRQNPGLGALAQKIAELQHKAVAVAQLPDPHLELGAANLPLNSFSMNQQQMSMLTVGLSQTFPSFGKLGLEGQQTREQVLAAKDTLQGQSAELVLLLRRAWLQTLYVENAIVTVQHQEQLQSESVQAALTLYRSAQGSEADVLRAQLARDNLANKISKLQAERERFLAQIAQILNLPKLPSIQNQWPILPAPKTLNTAEADLLGQPLLRSAQAETRAAQMGIQVAKSSYWPNVTVSVGYGQDFHPGSPNWLSVGVNLSLPIFPEDRQDQDVDAARTKALQAQYHYDDQHLALIAQLRSTFAQYTALKNEWARTHQRLLPIAKKAFFATLAAYATGRARLDAVLHAQRDVLDSALAGLQYQRDMALSVAELDFLTTEEGAHA</sequence>
<evidence type="ECO:0000313" key="1">
    <source>
        <dbReference type="EMBL" id="XRI74998.1"/>
    </source>
</evidence>
<proteinExistence type="predicted"/>
<dbReference type="Proteomes" id="UP001195965">
    <property type="component" value="Chromosome"/>
</dbReference>
<organism evidence="1 2">
    <name type="scientific">Acidithiobacillus montserratensis</name>
    <dbReference type="NCBI Taxonomy" id="2729135"/>
    <lineage>
        <taxon>Bacteria</taxon>
        <taxon>Pseudomonadati</taxon>
        <taxon>Pseudomonadota</taxon>
        <taxon>Acidithiobacillia</taxon>
        <taxon>Acidithiobacillales</taxon>
        <taxon>Acidithiobacillaceae</taxon>
        <taxon>Acidithiobacillus</taxon>
    </lineage>
</organism>
<reference evidence="1 2" key="1">
    <citation type="journal article" date="2021" name="ISME J.">
        <title>Genomic evolution of the class Acidithiobacillia: deep-branching Proteobacteria living in extreme acidic conditions.</title>
        <authorList>
            <person name="Moya-Beltran A."/>
            <person name="Beard S."/>
            <person name="Rojas-Villalobos C."/>
            <person name="Issotta F."/>
            <person name="Gallardo Y."/>
            <person name="Ulloa R."/>
            <person name="Giaveno A."/>
            <person name="Degli Esposti M."/>
            <person name="Johnson D.B."/>
            <person name="Quatrini R."/>
        </authorList>
    </citation>
    <scope>NUCLEOTIDE SEQUENCE [LARGE SCALE GENOMIC DNA]</scope>
    <source>
        <strain evidence="1 2">GG1-14</strain>
    </source>
</reference>
<dbReference type="EMBL" id="CP127526">
    <property type="protein sequence ID" value="XRI74998.1"/>
    <property type="molecule type" value="Genomic_DNA"/>
</dbReference>
<name>A0ACD5HK06_9PROT</name>
<evidence type="ECO:0000313" key="2">
    <source>
        <dbReference type="Proteomes" id="UP001195965"/>
    </source>
</evidence>